<proteinExistence type="predicted"/>
<evidence type="ECO:0000313" key="6">
    <source>
        <dbReference type="Proteomes" id="UP000294668"/>
    </source>
</evidence>
<evidence type="ECO:0000256" key="2">
    <source>
        <dbReference type="SAM" id="Phobius"/>
    </source>
</evidence>
<keyword evidence="2" id="KW-0812">Transmembrane</keyword>
<dbReference type="Pfam" id="PF07690">
    <property type="entry name" value="MFS_1"/>
    <property type="match status" value="1"/>
</dbReference>
<dbReference type="InterPro" id="IPR036259">
    <property type="entry name" value="MFS_trans_sf"/>
</dbReference>
<evidence type="ECO:0000313" key="5">
    <source>
        <dbReference type="Proteomes" id="UP000214739"/>
    </source>
</evidence>
<evidence type="ECO:0000313" key="4">
    <source>
        <dbReference type="EMBL" id="TDG92288.1"/>
    </source>
</evidence>
<keyword evidence="6" id="KW-1185">Reference proteome</keyword>
<dbReference type="EMBL" id="PUFL01000044">
    <property type="protein sequence ID" value="TDG92288.1"/>
    <property type="molecule type" value="Genomic_DNA"/>
</dbReference>
<protein>
    <submittedName>
        <fullName evidence="3">Major facilitator superfamily transporter</fullName>
    </submittedName>
</protein>
<keyword evidence="2" id="KW-0472">Membrane</keyword>
<dbReference type="AlphaFoldDB" id="A0A224VGW8"/>
<evidence type="ECO:0000313" key="3">
    <source>
        <dbReference type="EMBL" id="GAW71490.1"/>
    </source>
</evidence>
<sequence>MIVFTAYDLIRPAITTLLTKASATKQGLINGVNMSLTSVGNIVGPIVSGALLDTSYHLPYLVVIVLLFISWIMTYWIRDHFSVDLTETS</sequence>
<accession>A0A224VGW8</accession>
<organism evidence="3 5">
    <name type="scientific">Lentilactobacillus parakefiri</name>
    <dbReference type="NCBI Taxonomy" id="152332"/>
    <lineage>
        <taxon>Bacteria</taxon>
        <taxon>Bacillati</taxon>
        <taxon>Bacillota</taxon>
        <taxon>Bacilli</taxon>
        <taxon>Lactobacillales</taxon>
        <taxon>Lactobacillaceae</taxon>
        <taxon>Lentilactobacillus</taxon>
    </lineage>
</organism>
<dbReference type="Proteomes" id="UP000214739">
    <property type="component" value="Unassembled WGS sequence"/>
</dbReference>
<feature type="transmembrane region" description="Helical" evidence="2">
    <location>
        <begin position="58"/>
        <end position="77"/>
    </location>
</feature>
<reference evidence="4" key="3">
    <citation type="submission" date="2019-02" db="EMBL/GenBank/DDBJ databases">
        <authorList>
            <person name="Buron G."/>
            <person name="Chaylann A."/>
            <person name="Dolejs I."/>
            <person name="Forster J."/>
            <person name="Miks M.H."/>
        </authorList>
    </citation>
    <scope>NUCLEOTIDE SEQUENCE</scope>
    <source>
        <strain evidence="4">DSM 10551</strain>
    </source>
</reference>
<name>A0A224VGW8_9LACO</name>
<gene>
    <name evidence="4" type="ORF">C5L28_002019</name>
    <name evidence="3" type="ORF">LPKJCM_00571</name>
</gene>
<reference evidence="3 5" key="1">
    <citation type="journal article" date="2017" name="Biosci Microbiota Food Health">
        <title>Genomic characterization reconfirms the taxonomic status of Lactobacillus parakefiri.</title>
        <authorList>
            <person name="Tanizawa Y."/>
            <person name="Kobayashi H."/>
            <person name="Kaminuma E."/>
            <person name="Sakamoto M."/>
            <person name="Ohkuma M."/>
            <person name="Nakamura Y."/>
            <person name="Arita M."/>
            <person name="Tohno M."/>
        </authorList>
    </citation>
    <scope>NUCLEOTIDE SEQUENCE [LARGE SCALE GENOMIC DNA]</scope>
    <source>
        <strain evidence="3 5">JCM 8573</strain>
    </source>
</reference>
<comment type="subcellular location">
    <subcellularLocation>
        <location evidence="1">Cell membrane</location>
        <topology evidence="1">Multi-pass membrane protein</topology>
    </subcellularLocation>
</comment>
<dbReference type="GO" id="GO:0022857">
    <property type="term" value="F:transmembrane transporter activity"/>
    <property type="evidence" value="ECO:0007669"/>
    <property type="project" value="InterPro"/>
</dbReference>
<comment type="caution">
    <text evidence="3">The sequence shown here is derived from an EMBL/GenBank/DDBJ whole genome shotgun (WGS) entry which is preliminary data.</text>
</comment>
<dbReference type="SUPFAM" id="SSF103473">
    <property type="entry name" value="MFS general substrate transporter"/>
    <property type="match status" value="1"/>
</dbReference>
<dbReference type="Gene3D" id="1.20.1250.20">
    <property type="entry name" value="MFS general substrate transporter like domains"/>
    <property type="match status" value="1"/>
</dbReference>
<reference evidence="4 6" key="2">
    <citation type="journal article" date="2019" name="Appl. Microbiol. Biotechnol.">
        <title>Uncovering carbohydrate metabolism through a genotype-phenotype association study of 56 lactic acid bacteria genomes.</title>
        <authorList>
            <person name="Buron-Moles G."/>
            <person name="Chailyan A."/>
            <person name="Dolejs I."/>
            <person name="Forster J."/>
            <person name="Miks M.H."/>
        </authorList>
    </citation>
    <scope>NUCLEOTIDE SEQUENCE [LARGE SCALE GENOMIC DNA]</scope>
    <source>
        <strain evidence="4 6">DSM 10551</strain>
    </source>
</reference>
<keyword evidence="2" id="KW-1133">Transmembrane helix</keyword>
<dbReference type="InterPro" id="IPR011701">
    <property type="entry name" value="MFS"/>
</dbReference>
<dbReference type="EMBL" id="BDGB01000032">
    <property type="protein sequence ID" value="GAW71490.1"/>
    <property type="molecule type" value="Genomic_DNA"/>
</dbReference>
<evidence type="ECO:0000256" key="1">
    <source>
        <dbReference type="ARBA" id="ARBA00004651"/>
    </source>
</evidence>
<dbReference type="Proteomes" id="UP000294668">
    <property type="component" value="Unassembled WGS sequence"/>
</dbReference>
<dbReference type="GO" id="GO:0005886">
    <property type="term" value="C:plasma membrane"/>
    <property type="evidence" value="ECO:0007669"/>
    <property type="project" value="UniProtKB-SubCell"/>
</dbReference>